<proteinExistence type="predicted"/>
<dbReference type="AlphaFoldDB" id="A0A0F9LZU3"/>
<comment type="caution">
    <text evidence="1">The sequence shown here is derived from an EMBL/GenBank/DDBJ whole genome shotgun (WGS) entry which is preliminary data.</text>
</comment>
<dbReference type="SUPFAM" id="SSF81891">
    <property type="entry name" value="Poly A polymerase C-terminal region-like"/>
    <property type="match status" value="1"/>
</dbReference>
<accession>A0A0F9LZU3</accession>
<reference evidence="1" key="1">
    <citation type="journal article" date="2015" name="Nature">
        <title>Complex archaea that bridge the gap between prokaryotes and eukaryotes.</title>
        <authorList>
            <person name="Spang A."/>
            <person name="Saw J.H."/>
            <person name="Jorgensen S.L."/>
            <person name="Zaremba-Niedzwiedzka K."/>
            <person name="Martijn J."/>
            <person name="Lind A.E."/>
            <person name="van Eijk R."/>
            <person name="Schleper C."/>
            <person name="Guy L."/>
            <person name="Ettema T.J."/>
        </authorList>
    </citation>
    <scope>NUCLEOTIDE SEQUENCE</scope>
</reference>
<protein>
    <recommendedName>
        <fullName evidence="2">CCA tRNA nucleotidyltransferase</fullName>
    </recommendedName>
</protein>
<dbReference type="EMBL" id="LAZR01011272">
    <property type="protein sequence ID" value="KKM62547.1"/>
    <property type="molecule type" value="Genomic_DNA"/>
</dbReference>
<sequence>AGVLEHVLPGAVQQPLAPLVHLEQSLNVAPEALRRLALLGGDDPAQRFRLTRKQARQFALLREGLQSGAGTAELAYRHGPVCARDIELLRAASFGAPLPALLDADLDLGAAAQFPIRAADLMPRYAGPDLGRELAKRERRWIRSGFALGRADLLE</sequence>
<name>A0A0F9LZU3_9ZZZZ</name>
<feature type="non-terminal residue" evidence="1">
    <location>
        <position position="1"/>
    </location>
</feature>
<evidence type="ECO:0000313" key="1">
    <source>
        <dbReference type="EMBL" id="KKM62547.1"/>
    </source>
</evidence>
<gene>
    <name evidence="1" type="ORF">LCGC14_1520540</name>
</gene>
<organism evidence="1">
    <name type="scientific">marine sediment metagenome</name>
    <dbReference type="NCBI Taxonomy" id="412755"/>
    <lineage>
        <taxon>unclassified sequences</taxon>
        <taxon>metagenomes</taxon>
        <taxon>ecological metagenomes</taxon>
    </lineage>
</organism>
<evidence type="ECO:0008006" key="2">
    <source>
        <dbReference type="Google" id="ProtNLM"/>
    </source>
</evidence>